<sequence length="664" mass="73350">MVEDNVVWEAKEHGTEDARTLPVASDALWYRPRFTFGRDGPDSVQGGTVARALGWDAIIPRLRMALEPVVGTHSGRTLGVEAVIGNARELGFASVHDLLDCAHDTGNPEDPLRRDDRLADVEAAAHIGAIALFARVPDRTGLKLFLNLDLRLAARAETIVATLRRHLERHAVSTANVILEVSERLPFFSTEALCDSAPAPGDANRDLTMLLGTLRSLSSRLALGDFGAGYASLPLLTLARPDLVKLDRFFIEMAAQERGKRLILNTVTNLAHLLGSQVVAEGVHSIEEYQICRQAGCDYIQGRLAGTRIFEPDALQRDHAEILALNDSDHRRIGTDSALISAETQALTPITLGTHMGAVFERFRHDKDRNFFPVVDGSGEPIGIIRELDLKEYTYSLYGKDLLSNRALGRTLDAFVARCPVADVNTKAEKILEIFSASSGAECILITRDRQYIGFMSAAALLKVVNEKNLALARDQNPLSRLPGNTMINEFISEALTDTENSHIMVYLDFDHFKPFNDTYGYRQGDRAITLFAELMRKKLNTADIFIGHVGGDDFFVGFKEFQADHAVARIRDLVDRFGVEVESFYDEEARRNRYIVAKDRDGVERRLHLLTASAAIVELPRAHTIRSVDDISGLIARLKKEAKHSTQRIARACCASADAPCAG</sequence>
<dbReference type="PROSITE" id="PS50883">
    <property type="entry name" value="EAL"/>
    <property type="match status" value="1"/>
</dbReference>
<dbReference type="GO" id="GO:0071111">
    <property type="term" value="F:cyclic-guanylate-specific phosphodiesterase activity"/>
    <property type="evidence" value="ECO:0007669"/>
    <property type="project" value="InterPro"/>
</dbReference>
<dbReference type="PROSITE" id="PS51371">
    <property type="entry name" value="CBS"/>
    <property type="match status" value="1"/>
</dbReference>
<keyword evidence="6" id="KW-1185">Reference proteome</keyword>
<dbReference type="SMART" id="SM00267">
    <property type="entry name" value="GGDEF"/>
    <property type="match status" value="1"/>
</dbReference>
<organism evidence="5 6">
    <name type="scientific">Rhodospira trueperi</name>
    <dbReference type="NCBI Taxonomy" id="69960"/>
    <lineage>
        <taxon>Bacteria</taxon>
        <taxon>Pseudomonadati</taxon>
        <taxon>Pseudomonadota</taxon>
        <taxon>Alphaproteobacteria</taxon>
        <taxon>Rhodospirillales</taxon>
        <taxon>Rhodospirillaceae</taxon>
        <taxon>Rhodospira</taxon>
    </lineage>
</organism>
<dbReference type="AlphaFoldDB" id="A0A1G7DUG0"/>
<dbReference type="SUPFAM" id="SSF55073">
    <property type="entry name" value="Nucleotide cyclase"/>
    <property type="match status" value="1"/>
</dbReference>
<dbReference type="InterPro" id="IPR035919">
    <property type="entry name" value="EAL_sf"/>
</dbReference>
<dbReference type="InterPro" id="IPR029787">
    <property type="entry name" value="Nucleotide_cyclase"/>
</dbReference>
<evidence type="ECO:0000256" key="1">
    <source>
        <dbReference type="PROSITE-ProRule" id="PRU00703"/>
    </source>
</evidence>
<dbReference type="SUPFAM" id="SSF141868">
    <property type="entry name" value="EAL domain-like"/>
    <property type="match status" value="1"/>
</dbReference>
<dbReference type="Proteomes" id="UP000199412">
    <property type="component" value="Unassembled WGS sequence"/>
</dbReference>
<dbReference type="InterPro" id="IPR001633">
    <property type="entry name" value="EAL_dom"/>
</dbReference>
<dbReference type="InterPro" id="IPR000160">
    <property type="entry name" value="GGDEF_dom"/>
</dbReference>
<dbReference type="NCBIfam" id="TIGR00254">
    <property type="entry name" value="GGDEF"/>
    <property type="match status" value="1"/>
</dbReference>
<dbReference type="Pfam" id="PF00571">
    <property type="entry name" value="CBS"/>
    <property type="match status" value="1"/>
</dbReference>
<gene>
    <name evidence="5" type="ORF">SAMN05421720_10831</name>
</gene>
<keyword evidence="1" id="KW-0129">CBS domain</keyword>
<feature type="domain" description="CBS" evidence="4">
    <location>
        <begin position="343"/>
        <end position="402"/>
    </location>
</feature>
<dbReference type="Pfam" id="PF00990">
    <property type="entry name" value="GGDEF"/>
    <property type="match status" value="1"/>
</dbReference>
<dbReference type="Pfam" id="PF00563">
    <property type="entry name" value="EAL"/>
    <property type="match status" value="1"/>
</dbReference>
<dbReference type="STRING" id="69960.SAMN05421720_10831"/>
<feature type="domain" description="EAL" evidence="2">
    <location>
        <begin position="42"/>
        <end position="322"/>
    </location>
</feature>
<dbReference type="PANTHER" id="PTHR33121:SF70">
    <property type="entry name" value="SIGNALING PROTEIN YKOW"/>
    <property type="match status" value="1"/>
</dbReference>
<dbReference type="InterPro" id="IPR046342">
    <property type="entry name" value="CBS_dom_sf"/>
</dbReference>
<dbReference type="Gene3D" id="3.20.20.450">
    <property type="entry name" value="EAL domain"/>
    <property type="match status" value="1"/>
</dbReference>
<dbReference type="InterPro" id="IPR000644">
    <property type="entry name" value="CBS_dom"/>
</dbReference>
<reference evidence="5 6" key="1">
    <citation type="submission" date="2016-10" db="EMBL/GenBank/DDBJ databases">
        <authorList>
            <person name="de Groot N.N."/>
        </authorList>
    </citation>
    <scope>NUCLEOTIDE SEQUENCE [LARGE SCALE GENOMIC DNA]</scope>
    <source>
        <strain evidence="5 6">ATCC 700224</strain>
    </source>
</reference>
<dbReference type="RefSeq" id="WP_092786357.1">
    <property type="nucleotide sequence ID" value="NZ_FNAP01000008.1"/>
</dbReference>
<accession>A0A1G7DUG0</accession>
<dbReference type="OrthoDB" id="7251575at2"/>
<dbReference type="SUPFAM" id="SSF54631">
    <property type="entry name" value="CBS-domain pair"/>
    <property type="match status" value="1"/>
</dbReference>
<evidence type="ECO:0000259" key="2">
    <source>
        <dbReference type="PROSITE" id="PS50883"/>
    </source>
</evidence>
<evidence type="ECO:0000259" key="4">
    <source>
        <dbReference type="PROSITE" id="PS51371"/>
    </source>
</evidence>
<dbReference type="InterPro" id="IPR043128">
    <property type="entry name" value="Rev_trsase/Diguanyl_cyclase"/>
</dbReference>
<dbReference type="PROSITE" id="PS50887">
    <property type="entry name" value="GGDEF"/>
    <property type="match status" value="1"/>
</dbReference>
<dbReference type="CDD" id="cd01948">
    <property type="entry name" value="EAL"/>
    <property type="match status" value="1"/>
</dbReference>
<evidence type="ECO:0000259" key="3">
    <source>
        <dbReference type="PROSITE" id="PS50887"/>
    </source>
</evidence>
<feature type="domain" description="GGDEF" evidence="3">
    <location>
        <begin position="501"/>
        <end position="660"/>
    </location>
</feature>
<dbReference type="EMBL" id="FNAP01000008">
    <property type="protein sequence ID" value="SDE55101.1"/>
    <property type="molecule type" value="Genomic_DNA"/>
</dbReference>
<protein>
    <submittedName>
        <fullName evidence="5">Diguanylate cyclase (GGDEF) domain-containing protein</fullName>
    </submittedName>
</protein>
<dbReference type="Gene3D" id="3.30.70.270">
    <property type="match status" value="1"/>
</dbReference>
<dbReference type="InterPro" id="IPR050706">
    <property type="entry name" value="Cyclic-di-GMP_PDE-like"/>
</dbReference>
<dbReference type="PANTHER" id="PTHR33121">
    <property type="entry name" value="CYCLIC DI-GMP PHOSPHODIESTERASE PDEF"/>
    <property type="match status" value="1"/>
</dbReference>
<evidence type="ECO:0000313" key="6">
    <source>
        <dbReference type="Proteomes" id="UP000199412"/>
    </source>
</evidence>
<name>A0A1G7DUG0_9PROT</name>
<evidence type="ECO:0000313" key="5">
    <source>
        <dbReference type="EMBL" id="SDE55101.1"/>
    </source>
</evidence>
<dbReference type="SMART" id="SM00052">
    <property type="entry name" value="EAL"/>
    <property type="match status" value="1"/>
</dbReference>
<proteinExistence type="predicted"/>